<organism evidence="2 3">
    <name type="scientific">Amanita muscaria (strain Koide BX008)</name>
    <dbReference type="NCBI Taxonomy" id="946122"/>
    <lineage>
        <taxon>Eukaryota</taxon>
        <taxon>Fungi</taxon>
        <taxon>Dikarya</taxon>
        <taxon>Basidiomycota</taxon>
        <taxon>Agaricomycotina</taxon>
        <taxon>Agaricomycetes</taxon>
        <taxon>Agaricomycetidae</taxon>
        <taxon>Agaricales</taxon>
        <taxon>Pluteineae</taxon>
        <taxon>Amanitaceae</taxon>
        <taxon>Amanita</taxon>
    </lineage>
</organism>
<gene>
    <name evidence="2" type="ORF">M378DRAFT_158613</name>
</gene>
<keyword evidence="3" id="KW-1185">Reference proteome</keyword>
<accession>A0A0C2TLV1</accession>
<evidence type="ECO:0000313" key="3">
    <source>
        <dbReference type="Proteomes" id="UP000054549"/>
    </source>
</evidence>
<dbReference type="OrthoDB" id="5576441at2759"/>
<dbReference type="EMBL" id="KN818229">
    <property type="protein sequence ID" value="KIL68099.1"/>
    <property type="molecule type" value="Genomic_DNA"/>
</dbReference>
<name>A0A0C2TLV1_AMAMK</name>
<dbReference type="HOGENOM" id="CLU_746207_0_0_1"/>
<dbReference type="Proteomes" id="UP000054549">
    <property type="component" value="Unassembled WGS sequence"/>
</dbReference>
<reference evidence="2 3" key="1">
    <citation type="submission" date="2014-04" db="EMBL/GenBank/DDBJ databases">
        <title>Evolutionary Origins and Diversification of the Mycorrhizal Mutualists.</title>
        <authorList>
            <consortium name="DOE Joint Genome Institute"/>
            <consortium name="Mycorrhizal Genomics Consortium"/>
            <person name="Kohler A."/>
            <person name="Kuo A."/>
            <person name="Nagy L.G."/>
            <person name="Floudas D."/>
            <person name="Copeland A."/>
            <person name="Barry K.W."/>
            <person name="Cichocki N."/>
            <person name="Veneault-Fourrey C."/>
            <person name="LaButti K."/>
            <person name="Lindquist E.A."/>
            <person name="Lipzen A."/>
            <person name="Lundell T."/>
            <person name="Morin E."/>
            <person name="Murat C."/>
            <person name="Riley R."/>
            <person name="Ohm R."/>
            <person name="Sun H."/>
            <person name="Tunlid A."/>
            <person name="Henrissat B."/>
            <person name="Grigoriev I.V."/>
            <person name="Hibbett D.S."/>
            <person name="Martin F."/>
        </authorList>
    </citation>
    <scope>NUCLEOTIDE SEQUENCE [LARGE SCALE GENOMIC DNA]</scope>
    <source>
        <strain evidence="2 3">Koide BX008</strain>
    </source>
</reference>
<dbReference type="InParanoid" id="A0A0C2TLV1"/>
<evidence type="ECO:0000256" key="1">
    <source>
        <dbReference type="SAM" id="MobiDB-lite"/>
    </source>
</evidence>
<evidence type="ECO:0000313" key="2">
    <source>
        <dbReference type="EMBL" id="KIL68099.1"/>
    </source>
</evidence>
<proteinExistence type="predicted"/>
<feature type="compositionally biased region" description="Acidic residues" evidence="1">
    <location>
        <begin position="1"/>
        <end position="13"/>
    </location>
</feature>
<dbReference type="STRING" id="946122.A0A0C2TLV1"/>
<dbReference type="AlphaFoldDB" id="A0A0C2TLV1"/>
<feature type="region of interest" description="Disordered" evidence="1">
    <location>
        <begin position="1"/>
        <end position="31"/>
    </location>
</feature>
<protein>
    <submittedName>
        <fullName evidence="2">Uncharacterized protein</fullName>
    </submittedName>
</protein>
<sequence length="352" mass="38334">MFDQEQEIVEDSEPERVLHRNSQESTGNSSQILNRGLVSSDIINLTDEERDVVHIQSFPAERALNAPNRVVSEHRCKLIPKDLPFSDACGAVDGSSDEDEIIDLTCFAYSNSRPSVATTSSVTAPSLVIEPNQKPNTAKVRPHKAHWLVDGVSDNHFAKLTKCVSCDARWTTRKTVVQKMKHIKSCAKKNGLTAETIRVAVLREITITRAAVAIGSIEKEEGKSCGSEAAPTTLLKNTVDAVVAGKRARRRLPKSVQCVTQTRGLILERAKDVLLRSAQVTECSDLSQMDTADDDNGQPPSTQLFGQSTLACGRVSKSDLFAAASIDVATKSECQLELENSESSFSEATTHN</sequence>